<evidence type="ECO:0000313" key="2">
    <source>
        <dbReference type="Proteomes" id="UP000231658"/>
    </source>
</evidence>
<organism evidence="1 2">
    <name type="scientific">Candidatus Terasakiella magnetica</name>
    <dbReference type="NCBI Taxonomy" id="1867952"/>
    <lineage>
        <taxon>Bacteria</taxon>
        <taxon>Pseudomonadati</taxon>
        <taxon>Pseudomonadota</taxon>
        <taxon>Alphaproteobacteria</taxon>
        <taxon>Rhodospirillales</taxon>
        <taxon>Terasakiellaceae</taxon>
        <taxon>Terasakiella</taxon>
    </lineage>
</organism>
<protein>
    <submittedName>
        <fullName evidence="1">Uncharacterized protein</fullName>
    </submittedName>
</protein>
<proteinExistence type="predicted"/>
<reference evidence="1 2" key="1">
    <citation type="submission" date="2016-07" db="EMBL/GenBank/DDBJ databases">
        <authorList>
            <person name="Lefevre C.T."/>
        </authorList>
    </citation>
    <scope>NUCLEOTIDE SEQUENCE [LARGE SCALE GENOMIC DNA]</scope>
    <source>
        <strain evidence="1">PR1</strain>
    </source>
</reference>
<gene>
    <name evidence="1" type="ORF">MTBPR1_100137</name>
</gene>
<dbReference type="EMBL" id="FLYE01000002">
    <property type="protein sequence ID" value="SCA55496.1"/>
    <property type="molecule type" value="Genomic_DNA"/>
</dbReference>
<dbReference type="AlphaFoldDB" id="A0A1C3RDX7"/>
<name>A0A1C3RDX7_9PROT</name>
<dbReference type="Proteomes" id="UP000231658">
    <property type="component" value="Unassembled WGS sequence"/>
</dbReference>
<dbReference type="STRING" id="1867952.MTBPR1_100137"/>
<sequence>MLRRIISFVLEAAVSIKIKDPKLPAITTGKPTGPAAIAAFVIPAKAIFTVANSSNAMSYPQMLF</sequence>
<evidence type="ECO:0000313" key="1">
    <source>
        <dbReference type="EMBL" id="SCA55496.1"/>
    </source>
</evidence>
<accession>A0A1C3RDX7</accession>
<keyword evidence="2" id="KW-1185">Reference proteome</keyword>